<sequence length="119" mass="13987">MRILSVTSVTIYKWYGCGHLKEIVVRRADQKLYKFMEGDFSRLHMNDIEDMLLLVVQNRLNNLEGDVIVDLVVALHMYTRRIVIQKRVKDLQLGVESYQKMINISKPRTRGVDLSHRTL</sequence>
<gene>
    <name evidence="1" type="ORF">Tci_695673</name>
</gene>
<reference evidence="1" key="1">
    <citation type="journal article" date="2019" name="Sci. Rep.">
        <title>Draft genome of Tanacetum cinerariifolium, the natural source of mosquito coil.</title>
        <authorList>
            <person name="Yamashiro T."/>
            <person name="Shiraishi A."/>
            <person name="Satake H."/>
            <person name="Nakayama K."/>
        </authorList>
    </citation>
    <scope>NUCLEOTIDE SEQUENCE</scope>
</reference>
<comment type="caution">
    <text evidence="1">The sequence shown here is derived from an EMBL/GenBank/DDBJ whole genome shotgun (WGS) entry which is preliminary data.</text>
</comment>
<proteinExistence type="predicted"/>
<accession>A0A699L544</accession>
<evidence type="ECO:0000313" key="1">
    <source>
        <dbReference type="EMBL" id="GFB23702.1"/>
    </source>
</evidence>
<dbReference type="AlphaFoldDB" id="A0A699L544"/>
<organism evidence="1">
    <name type="scientific">Tanacetum cinerariifolium</name>
    <name type="common">Dalmatian daisy</name>
    <name type="synonym">Chrysanthemum cinerariifolium</name>
    <dbReference type="NCBI Taxonomy" id="118510"/>
    <lineage>
        <taxon>Eukaryota</taxon>
        <taxon>Viridiplantae</taxon>
        <taxon>Streptophyta</taxon>
        <taxon>Embryophyta</taxon>
        <taxon>Tracheophyta</taxon>
        <taxon>Spermatophyta</taxon>
        <taxon>Magnoliopsida</taxon>
        <taxon>eudicotyledons</taxon>
        <taxon>Gunneridae</taxon>
        <taxon>Pentapetalae</taxon>
        <taxon>asterids</taxon>
        <taxon>campanulids</taxon>
        <taxon>Asterales</taxon>
        <taxon>Asteraceae</taxon>
        <taxon>Asteroideae</taxon>
        <taxon>Anthemideae</taxon>
        <taxon>Anthemidinae</taxon>
        <taxon>Tanacetum</taxon>
    </lineage>
</organism>
<dbReference type="EMBL" id="BKCJ010582299">
    <property type="protein sequence ID" value="GFB23702.1"/>
    <property type="molecule type" value="Genomic_DNA"/>
</dbReference>
<name>A0A699L544_TANCI</name>
<protein>
    <submittedName>
        <fullName evidence="1">Uncharacterized protein</fullName>
    </submittedName>
</protein>
<feature type="non-terminal residue" evidence="1">
    <location>
        <position position="119"/>
    </location>
</feature>